<feature type="transmembrane region" description="Helical" evidence="6">
    <location>
        <begin position="106"/>
        <end position="125"/>
    </location>
</feature>
<accession>A0A117M634</accession>
<dbReference type="Pfam" id="PF02653">
    <property type="entry name" value="BPD_transp_2"/>
    <property type="match status" value="1"/>
</dbReference>
<feature type="transmembrane region" description="Helical" evidence="6">
    <location>
        <begin position="137"/>
        <end position="156"/>
    </location>
</feature>
<feature type="transmembrane region" description="Helical" evidence="6">
    <location>
        <begin position="237"/>
        <end position="256"/>
    </location>
</feature>
<feature type="transmembrane region" description="Helical" evidence="6">
    <location>
        <begin position="12"/>
        <end position="30"/>
    </location>
</feature>
<evidence type="ECO:0000256" key="6">
    <source>
        <dbReference type="SAM" id="Phobius"/>
    </source>
</evidence>
<comment type="caution">
    <text evidence="7">The sequence shown here is derived from an EMBL/GenBank/DDBJ whole genome shotgun (WGS) entry which is preliminary data.</text>
</comment>
<dbReference type="Proteomes" id="UP000053467">
    <property type="component" value="Unassembled WGS sequence"/>
</dbReference>
<gene>
    <name evidence="7" type="ORF">XE03_1524</name>
</gene>
<dbReference type="AlphaFoldDB" id="A0A117M634"/>
<evidence type="ECO:0000256" key="5">
    <source>
        <dbReference type="ARBA" id="ARBA00023136"/>
    </source>
</evidence>
<dbReference type="PANTHER" id="PTHR47089">
    <property type="entry name" value="ABC TRANSPORTER, PERMEASE PROTEIN"/>
    <property type="match status" value="1"/>
</dbReference>
<keyword evidence="5 6" id="KW-0472">Membrane</keyword>
<name>A0A117M634_UNCT6</name>
<keyword evidence="4 6" id="KW-1133">Transmembrane helix</keyword>
<reference evidence="8" key="1">
    <citation type="journal article" date="2015" name="MBio">
        <title>Genome-Resolved Metagenomic Analysis Reveals Roles for Candidate Phyla and Other Microbial Community Members in Biogeochemical Transformations in Oil Reservoirs.</title>
        <authorList>
            <person name="Hu P."/>
            <person name="Tom L."/>
            <person name="Singh A."/>
            <person name="Thomas B.C."/>
            <person name="Baker B.J."/>
            <person name="Piceno Y.M."/>
            <person name="Andersen G.L."/>
            <person name="Banfield J.F."/>
        </authorList>
    </citation>
    <scope>NUCLEOTIDE SEQUENCE [LARGE SCALE GENOMIC DNA]</scope>
</reference>
<evidence type="ECO:0000256" key="3">
    <source>
        <dbReference type="ARBA" id="ARBA00022692"/>
    </source>
</evidence>
<evidence type="ECO:0000313" key="8">
    <source>
        <dbReference type="Proteomes" id="UP000053467"/>
    </source>
</evidence>
<evidence type="ECO:0000256" key="2">
    <source>
        <dbReference type="ARBA" id="ARBA00022475"/>
    </source>
</evidence>
<comment type="subcellular location">
    <subcellularLocation>
        <location evidence="1">Cell membrane</location>
        <topology evidence="1">Multi-pass membrane protein</topology>
    </subcellularLocation>
</comment>
<feature type="transmembrane region" description="Helical" evidence="6">
    <location>
        <begin position="188"/>
        <end position="206"/>
    </location>
</feature>
<dbReference type="GO" id="GO:0022857">
    <property type="term" value="F:transmembrane transporter activity"/>
    <property type="evidence" value="ECO:0007669"/>
    <property type="project" value="InterPro"/>
</dbReference>
<dbReference type="InterPro" id="IPR001851">
    <property type="entry name" value="ABC_transp_permease"/>
</dbReference>
<keyword evidence="3 6" id="KW-0812">Transmembrane</keyword>
<dbReference type="GO" id="GO:0005886">
    <property type="term" value="C:plasma membrane"/>
    <property type="evidence" value="ECO:0007669"/>
    <property type="project" value="UniProtKB-SubCell"/>
</dbReference>
<dbReference type="CDD" id="cd06580">
    <property type="entry name" value="TM_PBP1_transp_TpRbsC_like"/>
    <property type="match status" value="1"/>
</dbReference>
<evidence type="ECO:0000313" key="7">
    <source>
        <dbReference type="EMBL" id="KUK86392.1"/>
    </source>
</evidence>
<feature type="transmembrane region" description="Helical" evidence="6">
    <location>
        <begin position="50"/>
        <end position="72"/>
    </location>
</feature>
<organism evidence="7 8">
    <name type="scientific">candidate division TA06 bacterium 34_109</name>
    <dbReference type="NCBI Taxonomy" id="1635277"/>
    <lineage>
        <taxon>Bacteria</taxon>
        <taxon>Bacteria division TA06</taxon>
    </lineage>
</organism>
<feature type="transmembrane region" description="Helical" evidence="6">
    <location>
        <begin position="276"/>
        <end position="297"/>
    </location>
</feature>
<evidence type="ECO:0000256" key="4">
    <source>
        <dbReference type="ARBA" id="ARBA00022989"/>
    </source>
</evidence>
<sequence>MTTFLSSLKRLFIAILFALILAVVIIIITSSEPSEAIKVFFLGPFSNKYFLGNMVSYAIPLIISGLGASIAFSADMWNMGLEGQLYIGSLCGTYLAYQMSSCPKTIVVPIVLMVSFFIGGGSAAISSYLKNRWKINVFLSSLLIANALFPFVTFFLEGPFSDPKAGMAASPYFNRNFMFSKILPPSELHSGLLISLGLVILFYFIMKRRVLGYEIKMTGENALFAYYGGVPTARIEMIAMFLSGGLAGLAGMINIFGSTGRMLGYMTNFGWNGIPIAIIARYDPIIVVPAALLFSFVQKGAEAGALFADITPEIAQLIQATIFYIITAEGLFEAIGIWKRKSSA</sequence>
<keyword evidence="2" id="KW-1003">Cell membrane</keyword>
<evidence type="ECO:0000256" key="1">
    <source>
        <dbReference type="ARBA" id="ARBA00004651"/>
    </source>
</evidence>
<protein>
    <submittedName>
        <fullName evidence="7">Inner-membrane translocator</fullName>
    </submittedName>
</protein>
<dbReference type="EMBL" id="LGGX01000020">
    <property type="protein sequence ID" value="KUK86392.1"/>
    <property type="molecule type" value="Genomic_DNA"/>
</dbReference>
<dbReference type="PANTHER" id="PTHR47089:SF1">
    <property type="entry name" value="GUANOSINE ABC TRANSPORTER PERMEASE PROTEIN NUPP"/>
    <property type="match status" value="1"/>
</dbReference>
<proteinExistence type="predicted"/>